<evidence type="ECO:0000256" key="10">
    <source>
        <dbReference type="ARBA" id="ARBA00040002"/>
    </source>
</evidence>
<evidence type="ECO:0000256" key="6">
    <source>
        <dbReference type="ARBA" id="ARBA00023069"/>
    </source>
</evidence>
<keyword evidence="3 12" id="KW-0853">WD repeat</keyword>
<comment type="caution">
    <text evidence="14">The sequence shown here is derived from an EMBL/GenBank/DDBJ whole genome shotgun (WGS) entry which is preliminary data.</text>
</comment>
<dbReference type="PROSITE" id="PS50294">
    <property type="entry name" value="WD_REPEATS_REGION"/>
    <property type="match status" value="1"/>
</dbReference>
<evidence type="ECO:0000256" key="12">
    <source>
        <dbReference type="PROSITE-ProRule" id="PRU00221"/>
    </source>
</evidence>
<evidence type="ECO:0000313" key="15">
    <source>
        <dbReference type="Proteomes" id="UP001165060"/>
    </source>
</evidence>
<evidence type="ECO:0000256" key="4">
    <source>
        <dbReference type="ARBA" id="ARBA00022737"/>
    </source>
</evidence>
<dbReference type="PANTHER" id="PTHR12442:SF12">
    <property type="entry name" value="DYNEIN AXONEMAL INTERMEDIATE CHAIN 4"/>
    <property type="match status" value="1"/>
</dbReference>
<keyword evidence="2" id="KW-0963">Cytoplasm</keyword>
<dbReference type="PROSITE" id="PS50082">
    <property type="entry name" value="WD_REPEATS_2"/>
    <property type="match status" value="2"/>
</dbReference>
<feature type="region of interest" description="Disordered" evidence="13">
    <location>
        <begin position="97"/>
        <end position="164"/>
    </location>
</feature>
<dbReference type="Gene3D" id="2.130.10.10">
    <property type="entry name" value="YVTN repeat-like/Quinoprotein amine dehydrogenase"/>
    <property type="match status" value="2"/>
</dbReference>
<feature type="compositionally biased region" description="Low complexity" evidence="13">
    <location>
        <begin position="1"/>
        <end position="10"/>
    </location>
</feature>
<dbReference type="EMBL" id="BRYB01001744">
    <property type="protein sequence ID" value="GMI32645.1"/>
    <property type="molecule type" value="Genomic_DNA"/>
</dbReference>
<dbReference type="InterPro" id="IPR036322">
    <property type="entry name" value="WD40_repeat_dom_sf"/>
</dbReference>
<evidence type="ECO:0000256" key="11">
    <source>
        <dbReference type="ARBA" id="ARBA00041557"/>
    </source>
</evidence>
<accession>A0ABQ6MUB9</accession>
<evidence type="ECO:0000256" key="9">
    <source>
        <dbReference type="ARBA" id="ARBA00024190"/>
    </source>
</evidence>
<feature type="compositionally biased region" description="Basic and acidic residues" evidence="13">
    <location>
        <begin position="133"/>
        <end position="151"/>
    </location>
</feature>
<sequence length="800" mass="84719">MPAPAPASTRAARKPNPASVARPKKPDSSDLPPIYLDGVDRRPQLLLADRYSASEARGVDLVGGLKVGTGDGIAYPAGCPVPLARVDYDEKRAAPAVVQLRQEEKKEEAGEEHHGKHRGHGHGGGHGGGHSSGGHEHGHGHQGGHRRDDKSAAAPAKKSASAEHVIRLTETPTVFHLAVLGGAVANDASNHRDVLARSDAYRAVLAAHAHADNLSARASQTANRAQKTKAVACRPKSSSSAGTQASDWEIRDAQGEGLGGEGGAREKLQEGGRIGRHWGAALGARDCMLEVSEASRRGGGARGAAKAADARGGGAGEGALAGAGEGAAKLPLRSSQILADSSDAVVMASPGLLLSLQRMERAVMQNLNHERHLKYRAFPEGDGALVEAVEHALAEVDHVAGGNPDLPSEDNPDLPSDLPPSLPSPAASMSKLFTFSCPLSAGRTATSMSWNRGNPDILAVAYGSFHLSAEEANGGYVMFWSIRNPSHPEKVIKTPSGVTSIDFSAQHPNMLAVGMYGGAIAIYDMRNGADLATPVLDSSQLPTKHMDPVWEVKWVDKGPERGESLVSIATDGRVLEWSMKKGLTLTPLMVLKRVGNSDGVISRQASGLCLDFPRGDSSVYFAGTEDGHIHRCSCSYNEQYLDTFSGHSGPVYRIKCSPYHSDAFLSCSADWTVKLWSAKESRMVLDFHSKGLSDVVNDIAWSPDSGTVFASVTGDGRVDVWDLDYSEIEPKIFHRPSQPEAVLGVTPLTTCLFSDNAPVLATGDANGKVDIFKLEGMDVKGTPAEQTRRLEKAMEPKEHA</sequence>
<feature type="repeat" description="WD" evidence="12">
    <location>
        <begin position="689"/>
        <end position="731"/>
    </location>
</feature>
<evidence type="ECO:0000256" key="8">
    <source>
        <dbReference type="ARBA" id="ARBA00023273"/>
    </source>
</evidence>
<feature type="region of interest" description="Disordered" evidence="13">
    <location>
        <begin position="399"/>
        <end position="422"/>
    </location>
</feature>
<comment type="subcellular location">
    <subcellularLocation>
        <location evidence="1">Cytoplasm</location>
        <location evidence="1">Cytoskeleton</location>
        <location evidence="1">Flagellum axoneme</location>
    </subcellularLocation>
    <subcellularLocation>
        <location evidence="9">Dynein axonemal particle</location>
    </subcellularLocation>
</comment>
<keyword evidence="6" id="KW-0969">Cilium</keyword>
<dbReference type="SMART" id="SM00320">
    <property type="entry name" value="WD40"/>
    <property type="match status" value="5"/>
</dbReference>
<keyword evidence="8" id="KW-0966">Cell projection</keyword>
<evidence type="ECO:0000256" key="1">
    <source>
        <dbReference type="ARBA" id="ARBA00004611"/>
    </source>
</evidence>
<dbReference type="Proteomes" id="UP001165060">
    <property type="component" value="Unassembled WGS sequence"/>
</dbReference>
<dbReference type="InterPro" id="IPR050687">
    <property type="entry name" value="Dynein_IC"/>
</dbReference>
<feature type="region of interest" description="Disordered" evidence="13">
    <location>
        <begin position="1"/>
        <end position="37"/>
    </location>
</feature>
<dbReference type="InterPro" id="IPR001680">
    <property type="entry name" value="WD40_rpt"/>
</dbReference>
<dbReference type="Pfam" id="PF00400">
    <property type="entry name" value="WD40"/>
    <property type="match status" value="2"/>
</dbReference>
<name>A0ABQ6MUB9_9STRA</name>
<keyword evidence="15" id="KW-1185">Reference proteome</keyword>
<evidence type="ECO:0000256" key="5">
    <source>
        <dbReference type="ARBA" id="ARBA00022846"/>
    </source>
</evidence>
<gene>
    <name evidence="14" type="ORF">TeGR_g3597</name>
</gene>
<evidence type="ECO:0000256" key="7">
    <source>
        <dbReference type="ARBA" id="ARBA00023212"/>
    </source>
</evidence>
<feature type="repeat" description="WD" evidence="12">
    <location>
        <begin position="644"/>
        <end position="686"/>
    </location>
</feature>
<dbReference type="SUPFAM" id="SSF50978">
    <property type="entry name" value="WD40 repeat-like"/>
    <property type="match status" value="1"/>
</dbReference>
<keyword evidence="7" id="KW-0206">Cytoskeleton</keyword>
<protein>
    <recommendedName>
        <fullName evidence="10">Dynein axonemal intermediate chain 4</fullName>
    </recommendedName>
    <alternativeName>
        <fullName evidence="11">WD repeat-containing protein 78</fullName>
    </alternativeName>
</protein>
<evidence type="ECO:0000256" key="3">
    <source>
        <dbReference type="ARBA" id="ARBA00022574"/>
    </source>
</evidence>
<keyword evidence="5" id="KW-0282">Flagellum</keyword>
<feature type="compositionally biased region" description="Polar residues" evidence="13">
    <location>
        <begin position="236"/>
        <end position="246"/>
    </location>
</feature>
<evidence type="ECO:0000256" key="2">
    <source>
        <dbReference type="ARBA" id="ARBA00022490"/>
    </source>
</evidence>
<feature type="region of interest" description="Disordered" evidence="13">
    <location>
        <begin position="228"/>
        <end position="271"/>
    </location>
</feature>
<reference evidence="14 15" key="1">
    <citation type="journal article" date="2023" name="Commun. Biol.">
        <title>Genome analysis of Parmales, the sister group of diatoms, reveals the evolutionary specialization of diatoms from phago-mixotrophs to photoautotrophs.</title>
        <authorList>
            <person name="Ban H."/>
            <person name="Sato S."/>
            <person name="Yoshikawa S."/>
            <person name="Yamada K."/>
            <person name="Nakamura Y."/>
            <person name="Ichinomiya M."/>
            <person name="Sato N."/>
            <person name="Blanc-Mathieu R."/>
            <person name="Endo H."/>
            <person name="Kuwata A."/>
            <person name="Ogata H."/>
        </authorList>
    </citation>
    <scope>NUCLEOTIDE SEQUENCE [LARGE SCALE GENOMIC DNA]</scope>
</reference>
<organism evidence="14 15">
    <name type="scientific">Tetraparma gracilis</name>
    <dbReference type="NCBI Taxonomy" id="2962635"/>
    <lineage>
        <taxon>Eukaryota</taxon>
        <taxon>Sar</taxon>
        <taxon>Stramenopiles</taxon>
        <taxon>Ochrophyta</taxon>
        <taxon>Bolidophyceae</taxon>
        <taxon>Parmales</taxon>
        <taxon>Triparmaceae</taxon>
        <taxon>Tetraparma</taxon>
    </lineage>
</organism>
<feature type="compositionally biased region" description="Basic and acidic residues" evidence="13">
    <location>
        <begin position="101"/>
        <end position="114"/>
    </location>
</feature>
<evidence type="ECO:0000256" key="13">
    <source>
        <dbReference type="SAM" id="MobiDB-lite"/>
    </source>
</evidence>
<evidence type="ECO:0000313" key="14">
    <source>
        <dbReference type="EMBL" id="GMI32645.1"/>
    </source>
</evidence>
<dbReference type="PANTHER" id="PTHR12442">
    <property type="entry name" value="DYNEIN INTERMEDIATE CHAIN"/>
    <property type="match status" value="1"/>
</dbReference>
<dbReference type="InterPro" id="IPR015943">
    <property type="entry name" value="WD40/YVTN_repeat-like_dom_sf"/>
</dbReference>
<feature type="compositionally biased region" description="Gly residues" evidence="13">
    <location>
        <begin position="311"/>
        <end position="321"/>
    </location>
</feature>
<feature type="region of interest" description="Disordered" evidence="13">
    <location>
        <begin position="298"/>
        <end position="321"/>
    </location>
</feature>
<proteinExistence type="predicted"/>
<keyword evidence="4" id="KW-0677">Repeat</keyword>